<proteinExistence type="inferred from homology"/>
<evidence type="ECO:0000313" key="7">
    <source>
        <dbReference type="Proteomes" id="UP000178943"/>
    </source>
</evidence>
<keyword evidence="3 5" id="KW-0687">Ribonucleoprotein</keyword>
<dbReference type="NCBIfam" id="TIGR00012">
    <property type="entry name" value="L29"/>
    <property type="match status" value="1"/>
</dbReference>
<name>A0A1F5VEA0_9BACT</name>
<dbReference type="GO" id="GO:0006412">
    <property type="term" value="P:translation"/>
    <property type="evidence" value="ECO:0007669"/>
    <property type="project" value="UniProtKB-UniRule"/>
</dbReference>
<dbReference type="GO" id="GO:0005840">
    <property type="term" value="C:ribosome"/>
    <property type="evidence" value="ECO:0007669"/>
    <property type="project" value="UniProtKB-KW"/>
</dbReference>
<dbReference type="InterPro" id="IPR001854">
    <property type="entry name" value="Ribosomal_uL29"/>
</dbReference>
<protein>
    <recommendedName>
        <fullName evidence="4 5">Large ribosomal subunit protein uL29</fullName>
    </recommendedName>
</protein>
<organism evidence="6 7">
    <name type="scientific">Candidatus Fischerbacteria bacterium RBG_13_37_8</name>
    <dbReference type="NCBI Taxonomy" id="1817863"/>
    <lineage>
        <taxon>Bacteria</taxon>
        <taxon>Candidatus Fischeribacteriota</taxon>
    </lineage>
</organism>
<comment type="caution">
    <text evidence="6">The sequence shown here is derived from an EMBL/GenBank/DDBJ whole genome shotgun (WGS) entry which is preliminary data.</text>
</comment>
<evidence type="ECO:0000256" key="3">
    <source>
        <dbReference type="ARBA" id="ARBA00023274"/>
    </source>
</evidence>
<dbReference type="CDD" id="cd00427">
    <property type="entry name" value="Ribosomal_L29_HIP"/>
    <property type="match status" value="1"/>
</dbReference>
<dbReference type="GO" id="GO:0003735">
    <property type="term" value="F:structural constituent of ribosome"/>
    <property type="evidence" value="ECO:0007669"/>
    <property type="project" value="InterPro"/>
</dbReference>
<dbReference type="EMBL" id="MFGW01000189">
    <property type="protein sequence ID" value="OGF61670.1"/>
    <property type="molecule type" value="Genomic_DNA"/>
</dbReference>
<dbReference type="Gene3D" id="1.10.287.310">
    <property type="match status" value="1"/>
</dbReference>
<gene>
    <name evidence="5" type="primary">rpmC</name>
    <name evidence="6" type="ORF">A2Y62_03095</name>
</gene>
<accession>A0A1F5VEA0</accession>
<dbReference type="AlphaFoldDB" id="A0A1F5VEA0"/>
<evidence type="ECO:0000256" key="2">
    <source>
        <dbReference type="ARBA" id="ARBA00022980"/>
    </source>
</evidence>
<comment type="similarity">
    <text evidence="1 5">Belongs to the universal ribosomal protein uL29 family.</text>
</comment>
<dbReference type="Proteomes" id="UP000178943">
    <property type="component" value="Unassembled WGS sequence"/>
</dbReference>
<dbReference type="Pfam" id="PF00831">
    <property type="entry name" value="Ribosomal_L29"/>
    <property type="match status" value="1"/>
</dbReference>
<dbReference type="InterPro" id="IPR036049">
    <property type="entry name" value="Ribosomal_uL29_sf"/>
</dbReference>
<evidence type="ECO:0000256" key="1">
    <source>
        <dbReference type="ARBA" id="ARBA00009254"/>
    </source>
</evidence>
<evidence type="ECO:0000256" key="4">
    <source>
        <dbReference type="ARBA" id="ARBA00035204"/>
    </source>
</evidence>
<sequence length="73" mass="8765">MKASMLKELSLNELFIKEKDLREELFHLRRKNALKQLDDVEKINKTRKDIARVLTVINEKKRQGVTDEDEKRK</sequence>
<dbReference type="STRING" id="1817863.A2Y62_03095"/>
<evidence type="ECO:0000313" key="6">
    <source>
        <dbReference type="EMBL" id="OGF61670.1"/>
    </source>
</evidence>
<reference evidence="6 7" key="1">
    <citation type="journal article" date="2016" name="Nat. Commun.">
        <title>Thousands of microbial genomes shed light on interconnected biogeochemical processes in an aquifer system.</title>
        <authorList>
            <person name="Anantharaman K."/>
            <person name="Brown C.T."/>
            <person name="Hug L.A."/>
            <person name="Sharon I."/>
            <person name="Castelle C.J."/>
            <person name="Probst A.J."/>
            <person name="Thomas B.C."/>
            <person name="Singh A."/>
            <person name="Wilkins M.J."/>
            <person name="Karaoz U."/>
            <person name="Brodie E.L."/>
            <person name="Williams K.H."/>
            <person name="Hubbard S.S."/>
            <person name="Banfield J.F."/>
        </authorList>
    </citation>
    <scope>NUCLEOTIDE SEQUENCE [LARGE SCALE GENOMIC DNA]</scope>
</reference>
<evidence type="ECO:0000256" key="5">
    <source>
        <dbReference type="HAMAP-Rule" id="MF_00374"/>
    </source>
</evidence>
<dbReference type="GO" id="GO:1990904">
    <property type="term" value="C:ribonucleoprotein complex"/>
    <property type="evidence" value="ECO:0007669"/>
    <property type="project" value="UniProtKB-KW"/>
</dbReference>
<dbReference type="HAMAP" id="MF_00374">
    <property type="entry name" value="Ribosomal_uL29"/>
    <property type="match status" value="1"/>
</dbReference>
<keyword evidence="2 5" id="KW-0689">Ribosomal protein</keyword>
<dbReference type="SUPFAM" id="SSF46561">
    <property type="entry name" value="Ribosomal protein L29 (L29p)"/>
    <property type="match status" value="1"/>
</dbReference>